<comment type="caution">
    <text evidence="1">The sequence shown here is derived from an EMBL/GenBank/DDBJ whole genome shotgun (WGS) entry which is preliminary data.</text>
</comment>
<gene>
    <name evidence="1" type="ORF">Bca52824_001922</name>
</gene>
<sequence length="155" mass="17317">MRDVNTQIREALYLVSATDVAEDPFRLIQVLLPRLEELVKCKAFTLKSAGMVVNGSIWAARKAAAEAFEGLATVKAVRQVMNQMMEAWKQVPDLSEVVSIFEHLMFPTFVSLLPLNFLECLNIKAKLNIYAPLPRESQISARSDWSLGDAQSCAM</sequence>
<organism evidence="1 2">
    <name type="scientific">Brassica carinata</name>
    <name type="common">Ethiopian mustard</name>
    <name type="synonym">Abyssinian cabbage</name>
    <dbReference type="NCBI Taxonomy" id="52824"/>
    <lineage>
        <taxon>Eukaryota</taxon>
        <taxon>Viridiplantae</taxon>
        <taxon>Streptophyta</taxon>
        <taxon>Embryophyta</taxon>
        <taxon>Tracheophyta</taxon>
        <taxon>Spermatophyta</taxon>
        <taxon>Magnoliopsida</taxon>
        <taxon>eudicotyledons</taxon>
        <taxon>Gunneridae</taxon>
        <taxon>Pentapetalae</taxon>
        <taxon>rosids</taxon>
        <taxon>malvids</taxon>
        <taxon>Brassicales</taxon>
        <taxon>Brassicaceae</taxon>
        <taxon>Brassiceae</taxon>
        <taxon>Brassica</taxon>
    </lineage>
</organism>
<name>A0A8X8BDI2_BRACI</name>
<accession>A0A8X8BDI2</accession>
<dbReference type="EMBL" id="JAAMPC010000001">
    <property type="protein sequence ID" value="KAG2330742.1"/>
    <property type="molecule type" value="Genomic_DNA"/>
</dbReference>
<keyword evidence="2" id="KW-1185">Reference proteome</keyword>
<protein>
    <submittedName>
        <fullName evidence="1">Uncharacterized protein</fullName>
    </submittedName>
</protein>
<proteinExistence type="predicted"/>
<evidence type="ECO:0000313" key="2">
    <source>
        <dbReference type="Proteomes" id="UP000886595"/>
    </source>
</evidence>
<evidence type="ECO:0000313" key="1">
    <source>
        <dbReference type="EMBL" id="KAG2330742.1"/>
    </source>
</evidence>
<dbReference type="Proteomes" id="UP000886595">
    <property type="component" value="Unassembled WGS sequence"/>
</dbReference>
<dbReference type="OrthoDB" id="1435653at2759"/>
<reference evidence="1 2" key="1">
    <citation type="submission" date="2020-02" db="EMBL/GenBank/DDBJ databases">
        <authorList>
            <person name="Ma Q."/>
            <person name="Huang Y."/>
            <person name="Song X."/>
            <person name="Pei D."/>
        </authorList>
    </citation>
    <scope>NUCLEOTIDE SEQUENCE [LARGE SCALE GENOMIC DNA]</scope>
    <source>
        <strain evidence="1">Sxm20200214</strain>
        <tissue evidence="1">Leaf</tissue>
    </source>
</reference>
<dbReference type="AlphaFoldDB" id="A0A8X8BDI2"/>